<protein>
    <submittedName>
        <fullName evidence="2">Uncharacterized protein</fullName>
    </submittedName>
</protein>
<gene>
    <name evidence="2" type="ORF">ACFQ1S_18285</name>
</gene>
<feature type="compositionally biased region" description="Low complexity" evidence="1">
    <location>
        <begin position="26"/>
        <end position="43"/>
    </location>
</feature>
<evidence type="ECO:0000256" key="1">
    <source>
        <dbReference type="SAM" id="MobiDB-lite"/>
    </source>
</evidence>
<comment type="caution">
    <text evidence="2">The sequence shown here is derived from an EMBL/GenBank/DDBJ whole genome shotgun (WGS) entry which is preliminary data.</text>
</comment>
<accession>A0ABW3MB51</accession>
<dbReference type="EMBL" id="JBHTIS010001034">
    <property type="protein sequence ID" value="MFD1047352.1"/>
    <property type="molecule type" value="Genomic_DNA"/>
</dbReference>
<organism evidence="2 3">
    <name type="scientific">Kibdelosporangium lantanae</name>
    <dbReference type="NCBI Taxonomy" id="1497396"/>
    <lineage>
        <taxon>Bacteria</taxon>
        <taxon>Bacillati</taxon>
        <taxon>Actinomycetota</taxon>
        <taxon>Actinomycetes</taxon>
        <taxon>Pseudonocardiales</taxon>
        <taxon>Pseudonocardiaceae</taxon>
        <taxon>Kibdelosporangium</taxon>
    </lineage>
</organism>
<evidence type="ECO:0000313" key="3">
    <source>
        <dbReference type="Proteomes" id="UP001597045"/>
    </source>
</evidence>
<feature type="region of interest" description="Disordered" evidence="1">
    <location>
        <begin position="1"/>
        <end position="51"/>
    </location>
</feature>
<keyword evidence="3" id="KW-1185">Reference proteome</keyword>
<dbReference type="Proteomes" id="UP001597045">
    <property type="component" value="Unassembled WGS sequence"/>
</dbReference>
<proteinExistence type="predicted"/>
<evidence type="ECO:0000313" key="2">
    <source>
        <dbReference type="EMBL" id="MFD1047352.1"/>
    </source>
</evidence>
<feature type="non-terminal residue" evidence="2">
    <location>
        <position position="1"/>
    </location>
</feature>
<feature type="compositionally biased region" description="Pro residues" evidence="1">
    <location>
        <begin position="10"/>
        <end position="25"/>
    </location>
</feature>
<name>A0ABW3MB51_9PSEU</name>
<reference evidence="3" key="1">
    <citation type="journal article" date="2019" name="Int. J. Syst. Evol. Microbiol.">
        <title>The Global Catalogue of Microorganisms (GCM) 10K type strain sequencing project: providing services to taxonomists for standard genome sequencing and annotation.</title>
        <authorList>
            <consortium name="The Broad Institute Genomics Platform"/>
            <consortium name="The Broad Institute Genome Sequencing Center for Infectious Disease"/>
            <person name="Wu L."/>
            <person name="Ma J."/>
        </authorList>
    </citation>
    <scope>NUCLEOTIDE SEQUENCE [LARGE SCALE GENOMIC DNA]</scope>
    <source>
        <strain evidence="3">JCM 31486</strain>
    </source>
</reference>
<sequence>LSACGTTPPQRQPAPPPTTSTPPPSSSTTSTTSPSSSTPTTTSHPFTAADGRNLKACSDGTCEVIAKSGSVITVSGVASFAVHIEDGSVSFGFSSGGMSGNISGSGSYTDPKHGTYAFEPLAVQGEEAVIKLTRS</sequence>